<dbReference type="PANTHER" id="PTHR32114">
    <property type="entry name" value="ABC TRANSPORTER ABCH.3"/>
    <property type="match status" value="1"/>
</dbReference>
<reference evidence="1 2" key="1">
    <citation type="journal article" date="2008" name="Virology">
        <title>Characterization of Pseudomonas chlororaphis myovirus 201varphi2-1 via genomic sequencing, mass spectrometry, and electron microscopy.</title>
        <authorList>
            <person name="Thomas J.A."/>
            <person name="Rolando M.R."/>
            <person name="Carroll C.A."/>
            <person name="Shen P.S."/>
            <person name="Belnap D.M."/>
            <person name="Weintraub S.T."/>
            <person name="Serwer P."/>
            <person name="Hardies S.C."/>
        </authorList>
    </citation>
    <scope>NUCLEOTIDE SEQUENCE</scope>
</reference>
<name>B3FJB2_BP201</name>
<dbReference type="Gene3D" id="3.40.50.300">
    <property type="entry name" value="P-loop containing nucleotide triphosphate hydrolases"/>
    <property type="match status" value="2"/>
</dbReference>
<dbReference type="SUPFAM" id="SSF52540">
    <property type="entry name" value="P-loop containing nucleoside triphosphate hydrolases"/>
    <property type="match status" value="1"/>
</dbReference>
<sequence length="829" mass="94889">MQISLMRLKSYKRLMRSGIQSFEWTPTKQLMLIIGSNGSGKSSIMDELSPLPARHKAFLKGGEKEFHCYHNGNLYVLKSVYNHGTGDHSFIRNDEELNSGGTFKIQEDLCLQEFGLTREIHDIMTGRTLFTDLSTAERRKLLTKMSVVNLDYAFDIFQKLKIESRSQKGTVDTITRRLVNENHDIPSDAEMQLMRLDNQKLNDRLNQLFTARQPNVKQGFNNEEEAASALSQLVERAKSLLYSYPKLPAGFISNSREDFAEQKQLVAGQCSAIQAVIQRMAEELESLRGSNSAEFEVSPEQLTGLQSEIEQLQARIDEAQAKFDLTKPKLPIFNLDLTNDPLGRLEGMFSRWMASINAFPENADGYISRHAYEATVQNAQANHEKRRKMQEAYQIASQRLARLKGCDTVVCVKCEHEFKPGMDESEGPRLEDYLSKLSLKMDEVDLAIKQDEEYIDLFKEYRVHVSNFAALNGSYSDFGTLWDHLAQSQIMFRTPKTLMVDAVEWHTAMKSYLAIRMDSARLVTLQTRLQTLKEIDSDSVAYTRKRILELEHSVADKYREQSETTQFLREIEQGERGIADMNREIELLLTRYTEWRKRAMSHAEWLLDKAFESEITETQLQLAEGTRRLNISEQRENSIRVLENEVNSAKEVSSDLNLLIKALSPNGGLLGRYLLGFMQGVVSYVNAFIGEVWTYPMEVLPSKVEKDELDYNFPLNVSNGAVIADDIALGSDSQLEMVNFSFEQAVRKFLGMENYPLFLDEFGRTFDEQHRANLIPFISRLIENGHYSQIFYISHFSSEHGAFNSAEYMVLDPTNITVPVAFNKNVVIR</sequence>
<dbReference type="EMBL" id="EU197055">
    <property type="protein sequence ID" value="ABY63078.1"/>
    <property type="molecule type" value="Genomic_DNA"/>
</dbReference>
<dbReference type="PANTHER" id="PTHR32114:SF2">
    <property type="entry name" value="ABC TRANSPORTER ABCH.3"/>
    <property type="match status" value="1"/>
</dbReference>
<organismHost>
    <name type="scientific">Pseudomonas chlororaphis</name>
    <dbReference type="NCBI Taxonomy" id="587753"/>
</organismHost>
<dbReference type="InterPro" id="IPR027417">
    <property type="entry name" value="P-loop_NTPase"/>
</dbReference>
<dbReference type="Proteomes" id="UP000002421">
    <property type="component" value="Segment"/>
</dbReference>
<dbReference type="KEGG" id="vg:6372521"/>
<organism evidence="1 2">
    <name type="scientific">Pseudomonas phage 201phi2-1</name>
    <name type="common">Pseudomonas chlororaphis phage 201phi2-1</name>
    <dbReference type="NCBI Taxonomy" id="198110"/>
    <lineage>
        <taxon>Viruses</taxon>
        <taxon>Duplodnaviria</taxon>
        <taxon>Heunggongvirae</taxon>
        <taxon>Uroviricota</taxon>
        <taxon>Caudoviricetes</taxon>
        <taxon>Chimalliviridae</taxon>
        <taxon>Serwervirus</taxon>
        <taxon>Serwervirus 201phi21</taxon>
    </lineage>
</organism>
<gene>
    <name evidence="1" type="ORF">201phi2-1p250</name>
</gene>
<proteinExistence type="predicted"/>
<protein>
    <submittedName>
        <fullName evidence="1">Hypothetical SbcC</fullName>
    </submittedName>
</protein>
<accession>B3FJB2</accession>
<dbReference type="OrthoDB" id="1903at10239"/>
<evidence type="ECO:0000313" key="2">
    <source>
        <dbReference type="Proteomes" id="UP000002421"/>
    </source>
</evidence>
<keyword evidence="2" id="KW-1185">Reference proteome</keyword>
<evidence type="ECO:0000313" key="1">
    <source>
        <dbReference type="EMBL" id="ABY63078.1"/>
    </source>
</evidence>
<dbReference type="RefSeq" id="YP_001956973.1">
    <property type="nucleotide sequence ID" value="NC_010821.1"/>
</dbReference>